<evidence type="ECO:0000313" key="5">
    <source>
        <dbReference type="Proteomes" id="UP000271678"/>
    </source>
</evidence>
<evidence type="ECO:0000313" key="4">
    <source>
        <dbReference type="EMBL" id="RNI21737.1"/>
    </source>
</evidence>
<dbReference type="OrthoDB" id="9799092at2"/>
<evidence type="ECO:0000256" key="2">
    <source>
        <dbReference type="ARBA" id="ARBA00023315"/>
    </source>
</evidence>
<gene>
    <name evidence="4" type="ORF">EFY87_11135</name>
</gene>
<dbReference type="PROSITE" id="PS51186">
    <property type="entry name" value="GNAT"/>
    <property type="match status" value="1"/>
</dbReference>
<keyword evidence="5" id="KW-1185">Reference proteome</keyword>
<dbReference type="GO" id="GO:0016747">
    <property type="term" value="F:acyltransferase activity, transferring groups other than amino-acyl groups"/>
    <property type="evidence" value="ECO:0007669"/>
    <property type="project" value="InterPro"/>
</dbReference>
<reference evidence="4 5" key="1">
    <citation type="submission" date="2018-11" db="EMBL/GenBank/DDBJ databases">
        <title>Draft genome of Simplicispira Flexivirga sp. BO-16.</title>
        <authorList>
            <person name="Im W.T."/>
        </authorList>
    </citation>
    <scope>NUCLEOTIDE SEQUENCE [LARGE SCALE GENOMIC DNA]</scope>
    <source>
        <strain evidence="4 5">BO-16</strain>
    </source>
</reference>
<dbReference type="PANTHER" id="PTHR43877">
    <property type="entry name" value="AMINOALKYLPHOSPHONATE N-ACETYLTRANSFERASE-RELATED-RELATED"/>
    <property type="match status" value="1"/>
</dbReference>
<dbReference type="SUPFAM" id="SSF55729">
    <property type="entry name" value="Acyl-CoA N-acyltransferases (Nat)"/>
    <property type="match status" value="1"/>
</dbReference>
<comment type="caution">
    <text evidence="4">The sequence shown here is derived from an EMBL/GenBank/DDBJ whole genome shotgun (WGS) entry which is preliminary data.</text>
</comment>
<dbReference type="InterPro" id="IPR016181">
    <property type="entry name" value="Acyl_CoA_acyltransferase"/>
</dbReference>
<sequence>MTATVPDTPDVPDVIALLAAHQEAAHGSSSVDPAMVASNVAGIGSWTRRQVLIRDEQGDAVAWALVHDRAAGRTVIEISALPSVTDRLAGALFDWAEGVARSIMRARGLTRTQLDSGAYADDGRQQRWLAAAGFHKARTWLQMSRPVTNMDASLPGPREGVSVRRIALHDDGTPVASDLQAVHLVLEESFADHYNSYRESFPEFVQRLREDPGHRWDRWWLAEVSAEGAWLPGGAVVGTVLPPDESGGPGSYIDYIGVHRRSRGRGVAKALLHTVIRDALDSGSNRVGLEVDADSPTGADGLYTSMGWVTSYRTESWHRDLA</sequence>
<organism evidence="4 5">
    <name type="scientific">Flexivirga caeni</name>
    <dbReference type="NCBI Taxonomy" id="2294115"/>
    <lineage>
        <taxon>Bacteria</taxon>
        <taxon>Bacillati</taxon>
        <taxon>Actinomycetota</taxon>
        <taxon>Actinomycetes</taxon>
        <taxon>Micrococcales</taxon>
        <taxon>Dermacoccaceae</taxon>
        <taxon>Flexivirga</taxon>
    </lineage>
</organism>
<dbReference type="Pfam" id="PF00583">
    <property type="entry name" value="Acetyltransf_1"/>
    <property type="match status" value="1"/>
</dbReference>
<dbReference type="InterPro" id="IPR000182">
    <property type="entry name" value="GNAT_dom"/>
</dbReference>
<protein>
    <submittedName>
        <fullName evidence="4">GNAT family N-acetyltransferase</fullName>
    </submittedName>
</protein>
<dbReference type="Proteomes" id="UP000271678">
    <property type="component" value="Unassembled WGS sequence"/>
</dbReference>
<name>A0A3M9M976_9MICO</name>
<dbReference type="CDD" id="cd04301">
    <property type="entry name" value="NAT_SF"/>
    <property type="match status" value="1"/>
</dbReference>
<evidence type="ECO:0000259" key="3">
    <source>
        <dbReference type="PROSITE" id="PS51186"/>
    </source>
</evidence>
<dbReference type="InterPro" id="IPR050832">
    <property type="entry name" value="Bact_Acetyltransf"/>
</dbReference>
<dbReference type="Gene3D" id="3.40.630.30">
    <property type="match status" value="1"/>
</dbReference>
<keyword evidence="1 4" id="KW-0808">Transferase</keyword>
<dbReference type="AlphaFoldDB" id="A0A3M9M976"/>
<dbReference type="EMBL" id="RJJQ01000010">
    <property type="protein sequence ID" value="RNI21737.1"/>
    <property type="molecule type" value="Genomic_DNA"/>
</dbReference>
<accession>A0A3M9M976</accession>
<keyword evidence="2" id="KW-0012">Acyltransferase</keyword>
<feature type="domain" description="N-acetyltransferase" evidence="3">
    <location>
        <begin position="180"/>
        <end position="322"/>
    </location>
</feature>
<evidence type="ECO:0000256" key="1">
    <source>
        <dbReference type="ARBA" id="ARBA00022679"/>
    </source>
</evidence>
<proteinExistence type="predicted"/>